<name>A0ABW1QZT6_9ACTN</name>
<evidence type="ECO:0000256" key="7">
    <source>
        <dbReference type="SAM" id="Phobius"/>
    </source>
</evidence>
<evidence type="ECO:0000256" key="4">
    <source>
        <dbReference type="ARBA" id="ARBA00022833"/>
    </source>
</evidence>
<keyword evidence="3 6" id="KW-0378">Hydrolase</keyword>
<evidence type="ECO:0000259" key="8">
    <source>
        <dbReference type="Pfam" id="PF01435"/>
    </source>
</evidence>
<feature type="transmembrane region" description="Helical" evidence="7">
    <location>
        <begin position="73"/>
        <end position="90"/>
    </location>
</feature>
<accession>A0ABW1QZT6</accession>
<evidence type="ECO:0000256" key="6">
    <source>
        <dbReference type="RuleBase" id="RU003983"/>
    </source>
</evidence>
<evidence type="ECO:0000313" key="11">
    <source>
        <dbReference type="Proteomes" id="UP001596098"/>
    </source>
</evidence>
<evidence type="ECO:0000259" key="9">
    <source>
        <dbReference type="Pfam" id="PF16491"/>
    </source>
</evidence>
<dbReference type="RefSeq" id="WP_128221174.1">
    <property type="nucleotide sequence ID" value="NZ_CP034929.1"/>
</dbReference>
<feature type="transmembrane region" description="Helical" evidence="7">
    <location>
        <begin position="294"/>
        <end position="316"/>
    </location>
</feature>
<dbReference type="GO" id="GO:0008237">
    <property type="term" value="F:metallopeptidase activity"/>
    <property type="evidence" value="ECO:0007669"/>
    <property type="project" value="UniProtKB-KW"/>
</dbReference>
<keyword evidence="5 6" id="KW-0482">Metalloprotease</keyword>
<organism evidence="10 11">
    <name type="scientific">Nocardioides yefusunii</name>
    <dbReference type="NCBI Taxonomy" id="2500546"/>
    <lineage>
        <taxon>Bacteria</taxon>
        <taxon>Bacillati</taxon>
        <taxon>Actinomycetota</taxon>
        <taxon>Actinomycetes</taxon>
        <taxon>Propionibacteriales</taxon>
        <taxon>Nocardioidaceae</taxon>
        <taxon>Nocardioides</taxon>
    </lineage>
</organism>
<comment type="similarity">
    <text evidence="6">Belongs to the peptidase M48 family.</text>
</comment>
<feature type="transmembrane region" description="Helical" evidence="7">
    <location>
        <begin position="323"/>
        <end position="341"/>
    </location>
</feature>
<dbReference type="Pfam" id="PF01435">
    <property type="entry name" value="Peptidase_M48"/>
    <property type="match status" value="1"/>
</dbReference>
<feature type="transmembrane region" description="Helical" evidence="7">
    <location>
        <begin position="21"/>
        <end position="41"/>
    </location>
</feature>
<evidence type="ECO:0000256" key="2">
    <source>
        <dbReference type="ARBA" id="ARBA00022723"/>
    </source>
</evidence>
<dbReference type="PANTHER" id="PTHR10120">
    <property type="entry name" value="CAAX PRENYL PROTEASE 1"/>
    <property type="match status" value="1"/>
</dbReference>
<dbReference type="EC" id="3.4.24.-" evidence="10"/>
<gene>
    <name evidence="10" type="ORF">ACFPWU_06605</name>
</gene>
<evidence type="ECO:0000256" key="1">
    <source>
        <dbReference type="ARBA" id="ARBA00022670"/>
    </source>
</evidence>
<dbReference type="InterPro" id="IPR032456">
    <property type="entry name" value="Peptidase_M48_N"/>
</dbReference>
<keyword evidence="7" id="KW-0472">Membrane</keyword>
<keyword evidence="11" id="KW-1185">Reference proteome</keyword>
<evidence type="ECO:0000313" key="10">
    <source>
        <dbReference type="EMBL" id="MFC6153335.1"/>
    </source>
</evidence>
<dbReference type="Pfam" id="PF16491">
    <property type="entry name" value="Peptidase_M48_N"/>
    <property type="match status" value="1"/>
</dbReference>
<dbReference type="InterPro" id="IPR001915">
    <property type="entry name" value="Peptidase_M48"/>
</dbReference>
<feature type="domain" description="CAAX prenyl protease 1 N-terminal" evidence="9">
    <location>
        <begin position="47"/>
        <end position="210"/>
    </location>
</feature>
<protein>
    <submittedName>
        <fullName evidence="10">M48 family metalloprotease</fullName>
        <ecNumber evidence="10">3.4.24.-</ecNumber>
    </submittedName>
</protein>
<comment type="caution">
    <text evidence="10">The sequence shown here is derived from an EMBL/GenBank/DDBJ whole genome shotgun (WGS) entry which is preliminary data.</text>
</comment>
<feature type="transmembrane region" description="Helical" evidence="7">
    <location>
        <begin position="111"/>
        <end position="133"/>
    </location>
</feature>
<dbReference type="Proteomes" id="UP001596098">
    <property type="component" value="Unassembled WGS sequence"/>
</dbReference>
<keyword evidence="7" id="KW-0812">Transmembrane</keyword>
<keyword evidence="7" id="KW-1133">Transmembrane helix</keyword>
<comment type="cofactor">
    <cofactor evidence="6">
        <name>Zn(2+)</name>
        <dbReference type="ChEBI" id="CHEBI:29105"/>
    </cofactor>
    <text evidence="6">Binds 1 zinc ion per subunit.</text>
</comment>
<feature type="domain" description="Peptidase M48" evidence="8">
    <location>
        <begin position="215"/>
        <end position="407"/>
    </location>
</feature>
<reference evidence="11" key="1">
    <citation type="journal article" date="2019" name="Int. J. Syst. Evol. Microbiol.">
        <title>The Global Catalogue of Microorganisms (GCM) 10K type strain sequencing project: providing services to taxonomists for standard genome sequencing and annotation.</title>
        <authorList>
            <consortium name="The Broad Institute Genomics Platform"/>
            <consortium name="The Broad Institute Genome Sequencing Center for Infectious Disease"/>
            <person name="Wu L."/>
            <person name="Ma J."/>
        </authorList>
    </citation>
    <scope>NUCLEOTIDE SEQUENCE [LARGE SCALE GENOMIC DNA]</scope>
    <source>
        <strain evidence="11">DFY28</strain>
    </source>
</reference>
<dbReference type="EMBL" id="JBHSQI010000003">
    <property type="protein sequence ID" value="MFC6153335.1"/>
    <property type="molecule type" value="Genomic_DNA"/>
</dbReference>
<dbReference type="Gene3D" id="3.30.2010.10">
    <property type="entry name" value="Metalloproteases ('zincins'), catalytic domain"/>
    <property type="match status" value="1"/>
</dbReference>
<evidence type="ECO:0000256" key="5">
    <source>
        <dbReference type="ARBA" id="ARBA00023049"/>
    </source>
</evidence>
<feature type="transmembrane region" description="Helical" evidence="7">
    <location>
        <begin position="182"/>
        <end position="201"/>
    </location>
</feature>
<keyword evidence="1 6" id="KW-0645">Protease</keyword>
<keyword evidence="2" id="KW-0479">Metal-binding</keyword>
<evidence type="ECO:0000256" key="3">
    <source>
        <dbReference type="ARBA" id="ARBA00022801"/>
    </source>
</evidence>
<sequence length="412" mass="44856">MLLHSAEGRPTARVTTRSVSLVVVALGAVGLALLSAFWVPWSTAPVVPVGLEDELFTATHLARVDEYTDRARFWSWTSLVLTLLWYVVVASSTRVRAWFGQWRGPWWMTSALAVGLLLLGQRLITLPLSYGAFRNRVDHGISTQDWTGWLRDVGVGLASSIVVQVLLVLLVLGALRRLPRFWPVLVGCVLAVLVVSGSWLYPVFVEPLHNQFSPLPQGELRDAVMALAQDEGVDVGDVVVADASRRTTTYNAWVSGFGSTRRIVLHDTLVEELPRGQVLAVVAHELAHARHQHVLTGTLLGASGAVLGAGLLGLLLPRRQKGAGGVPLVMLLVLVGLQVSAPVQSGVSRSMEREADRTAVQVTGDPESFVTVQVSLATRALSDPRPPRWSQFLWGTHPTVLERVDYARRGVN</sequence>
<proteinExistence type="inferred from homology"/>
<keyword evidence="4 6" id="KW-0862">Zinc</keyword>
<feature type="transmembrane region" description="Helical" evidence="7">
    <location>
        <begin position="153"/>
        <end position="175"/>
    </location>
</feature>